<reference evidence="3" key="1">
    <citation type="journal article" date="2019" name="Int. J. Syst. Evol. Microbiol.">
        <title>The Global Catalogue of Microorganisms (GCM) 10K type strain sequencing project: providing services to taxonomists for standard genome sequencing and annotation.</title>
        <authorList>
            <consortium name="The Broad Institute Genomics Platform"/>
            <consortium name="The Broad Institute Genome Sequencing Center for Infectious Disease"/>
            <person name="Wu L."/>
            <person name="Ma J."/>
        </authorList>
    </citation>
    <scope>NUCLEOTIDE SEQUENCE [LARGE SCALE GENOMIC DNA]</scope>
    <source>
        <strain evidence="3">JCM 18303</strain>
    </source>
</reference>
<organism evidence="2 3">
    <name type="scientific">Pseudonocardia eucalypti</name>
    <dbReference type="NCBI Taxonomy" id="648755"/>
    <lineage>
        <taxon>Bacteria</taxon>
        <taxon>Bacillati</taxon>
        <taxon>Actinomycetota</taxon>
        <taxon>Actinomycetes</taxon>
        <taxon>Pseudonocardiales</taxon>
        <taxon>Pseudonocardiaceae</taxon>
        <taxon>Pseudonocardia</taxon>
    </lineage>
</organism>
<keyword evidence="1" id="KW-0812">Transmembrane</keyword>
<keyword evidence="1" id="KW-0472">Membrane</keyword>
<keyword evidence="1" id="KW-1133">Transmembrane helix</keyword>
<keyword evidence="3" id="KW-1185">Reference proteome</keyword>
<feature type="transmembrane region" description="Helical" evidence="1">
    <location>
        <begin position="103"/>
        <end position="126"/>
    </location>
</feature>
<feature type="transmembrane region" description="Helical" evidence="1">
    <location>
        <begin position="77"/>
        <end position="97"/>
    </location>
</feature>
<protein>
    <submittedName>
        <fullName evidence="2">Uncharacterized protein</fullName>
    </submittedName>
</protein>
<accession>A0ABP9RFG2</accession>
<evidence type="ECO:0000313" key="2">
    <source>
        <dbReference type="EMBL" id="GAA5176212.1"/>
    </source>
</evidence>
<proteinExistence type="predicted"/>
<evidence type="ECO:0000313" key="3">
    <source>
        <dbReference type="Proteomes" id="UP001428817"/>
    </source>
</evidence>
<evidence type="ECO:0000256" key="1">
    <source>
        <dbReference type="SAM" id="Phobius"/>
    </source>
</evidence>
<dbReference type="EMBL" id="BAABJP010000068">
    <property type="protein sequence ID" value="GAA5176212.1"/>
    <property type="molecule type" value="Genomic_DNA"/>
</dbReference>
<comment type="caution">
    <text evidence="2">The sequence shown here is derived from an EMBL/GenBank/DDBJ whole genome shotgun (WGS) entry which is preliminary data.</text>
</comment>
<sequence length="181" mass="18522">MSALDGPPPGHPEHLPPVPGVPPLPPLRAAKGGAGAWCTLLGGASILFGVMLPWTVSSAVVKGAYDRSWSGFEHPDGGIYVLAGLIVAGWGVVRLVAAVPVGVQYLGVLPGFLIVVLGLDTYNAALLWSNTPQYGFRLWVGPGIGAIILGGAAVFVGALIASQEPATRPADHSDLRGTAFD</sequence>
<dbReference type="Proteomes" id="UP001428817">
    <property type="component" value="Unassembled WGS sequence"/>
</dbReference>
<dbReference type="RefSeq" id="WP_185065713.1">
    <property type="nucleotide sequence ID" value="NZ_BAABJP010000068.1"/>
</dbReference>
<feature type="transmembrane region" description="Helical" evidence="1">
    <location>
        <begin position="34"/>
        <end position="56"/>
    </location>
</feature>
<name>A0ABP9RFG2_9PSEU</name>
<feature type="transmembrane region" description="Helical" evidence="1">
    <location>
        <begin position="138"/>
        <end position="161"/>
    </location>
</feature>
<gene>
    <name evidence="2" type="ORF">GCM10023321_84030</name>
</gene>